<dbReference type="RefSeq" id="WP_205704005.1">
    <property type="nucleotide sequence ID" value="NZ_SIJK02000114.1"/>
</dbReference>
<dbReference type="EMBL" id="SIJK02000114">
    <property type="protein sequence ID" value="MBP1468919.1"/>
    <property type="molecule type" value="Genomic_DNA"/>
</dbReference>
<dbReference type="Pfam" id="PF05635">
    <property type="entry name" value="23S_rRNA_IVP"/>
    <property type="match status" value="1"/>
</dbReference>
<comment type="caution">
    <text evidence="1">The sequence shown here is derived from an EMBL/GenBank/DDBJ whole genome shotgun (WGS) entry which is preliminary data.</text>
</comment>
<proteinExistence type="predicted"/>
<dbReference type="SUPFAM" id="SSF158446">
    <property type="entry name" value="IVS-encoded protein-like"/>
    <property type="match status" value="1"/>
</dbReference>
<dbReference type="CDD" id="cd16377">
    <property type="entry name" value="23S_rRNA_IVP_like"/>
    <property type="match status" value="1"/>
</dbReference>
<accession>A0ABS4DHK6</accession>
<evidence type="ECO:0000313" key="1">
    <source>
        <dbReference type="EMBL" id="MBP1468919.1"/>
    </source>
</evidence>
<keyword evidence="2" id="KW-1185">Reference proteome</keyword>
<dbReference type="Gene3D" id="1.20.1440.60">
    <property type="entry name" value="23S rRNA-intervening sequence"/>
    <property type="match status" value="1"/>
</dbReference>
<sequence length="125" mass="14550">MTLQSYRDLEVWQRSMDLVEEIYLLTRHLPKTELFGLTSQMRRAAISIPSNIAEGYGRIHRKEYVHHLSIAQGSLQEAETQLQIMVRLEYVDREQVKKAWNLMQEVGKMLRRLIVSLSPRPDGAG</sequence>
<reference evidence="1 2" key="1">
    <citation type="submission" date="2021-03" db="EMBL/GenBank/DDBJ databases">
        <authorList>
            <person name="Grouzdev D.S."/>
        </authorList>
    </citation>
    <scope>NUCLEOTIDE SEQUENCE [LARGE SCALE GENOMIC DNA]</scope>
    <source>
        <strain evidence="1 2">M50-1</strain>
    </source>
</reference>
<dbReference type="NCBIfam" id="TIGR02436">
    <property type="entry name" value="four helix bundle protein"/>
    <property type="match status" value="1"/>
</dbReference>
<dbReference type="PANTHER" id="PTHR38471:SF2">
    <property type="entry name" value="FOUR HELIX BUNDLE PROTEIN"/>
    <property type="match status" value="1"/>
</dbReference>
<dbReference type="Proteomes" id="UP001193081">
    <property type="component" value="Unassembled WGS sequence"/>
</dbReference>
<dbReference type="InterPro" id="IPR012657">
    <property type="entry name" value="23S_rRNA-intervening_sequence"/>
</dbReference>
<dbReference type="InterPro" id="IPR036583">
    <property type="entry name" value="23S_rRNA_IVS_sf"/>
</dbReference>
<evidence type="ECO:0000313" key="2">
    <source>
        <dbReference type="Proteomes" id="UP001193081"/>
    </source>
</evidence>
<dbReference type="NCBIfam" id="NF008911">
    <property type="entry name" value="PRK12275.1-2"/>
    <property type="match status" value="1"/>
</dbReference>
<gene>
    <name evidence="1" type="ORF">EYB53_024635</name>
</gene>
<name>A0ABS4DHK6_9CHLR</name>
<organism evidence="1 2">
    <name type="scientific">Candidatus Chloroploca mongolica</name>
    <dbReference type="NCBI Taxonomy" id="2528176"/>
    <lineage>
        <taxon>Bacteria</taxon>
        <taxon>Bacillati</taxon>
        <taxon>Chloroflexota</taxon>
        <taxon>Chloroflexia</taxon>
        <taxon>Chloroflexales</taxon>
        <taxon>Chloroflexineae</taxon>
        <taxon>Oscillochloridaceae</taxon>
        <taxon>Candidatus Chloroploca</taxon>
    </lineage>
</organism>
<dbReference type="PANTHER" id="PTHR38471">
    <property type="entry name" value="FOUR HELIX BUNDLE PROTEIN"/>
    <property type="match status" value="1"/>
</dbReference>
<protein>
    <submittedName>
        <fullName evidence="1">Four helix bundle protein</fullName>
    </submittedName>
</protein>